<dbReference type="GO" id="GO:0030154">
    <property type="term" value="P:cell differentiation"/>
    <property type="evidence" value="ECO:0007669"/>
    <property type="project" value="TreeGrafter"/>
</dbReference>
<dbReference type="SMART" id="SM00430">
    <property type="entry name" value="HOLI"/>
    <property type="match status" value="1"/>
</dbReference>
<keyword evidence="9 10" id="KW-0539">Nucleus</keyword>
<reference evidence="14" key="1">
    <citation type="submission" date="2021-04" db="EMBL/GenBank/DDBJ databases">
        <authorList>
            <consortium name="Molecular Ecology Group"/>
        </authorList>
    </citation>
    <scope>NUCLEOTIDE SEQUENCE</scope>
</reference>
<dbReference type="PROSITE" id="PS51030">
    <property type="entry name" value="NUCLEAR_REC_DBD_2"/>
    <property type="match status" value="1"/>
</dbReference>
<comment type="caution">
    <text evidence="14">The sequence shown here is derived from an EMBL/GenBank/DDBJ whole genome shotgun (WGS) entry which is preliminary data.</text>
</comment>
<dbReference type="Proteomes" id="UP000678393">
    <property type="component" value="Unassembled WGS sequence"/>
</dbReference>
<accession>A0A8S4A4R1</accession>
<dbReference type="EMBL" id="CAJHNH020008568">
    <property type="protein sequence ID" value="CAG5136767.1"/>
    <property type="molecule type" value="Genomic_DNA"/>
</dbReference>
<evidence type="ECO:0000256" key="9">
    <source>
        <dbReference type="ARBA" id="ARBA00023242"/>
    </source>
</evidence>
<dbReference type="GO" id="GO:0000122">
    <property type="term" value="P:negative regulation of transcription by RNA polymerase II"/>
    <property type="evidence" value="ECO:0007669"/>
    <property type="project" value="TreeGrafter"/>
</dbReference>
<dbReference type="GO" id="GO:0009755">
    <property type="term" value="P:hormone-mediated signaling pathway"/>
    <property type="evidence" value="ECO:0007669"/>
    <property type="project" value="TreeGrafter"/>
</dbReference>
<dbReference type="SMART" id="SM00399">
    <property type="entry name" value="ZnF_C4"/>
    <property type="match status" value="1"/>
</dbReference>
<dbReference type="PRINTS" id="PR00047">
    <property type="entry name" value="STROIDFINGER"/>
</dbReference>
<dbReference type="InterPro" id="IPR035500">
    <property type="entry name" value="NHR-like_dom_sf"/>
</dbReference>
<evidence type="ECO:0000256" key="1">
    <source>
        <dbReference type="ARBA" id="ARBA00005993"/>
    </source>
</evidence>
<organism evidence="14 15">
    <name type="scientific">Candidula unifasciata</name>
    <dbReference type="NCBI Taxonomy" id="100452"/>
    <lineage>
        <taxon>Eukaryota</taxon>
        <taxon>Metazoa</taxon>
        <taxon>Spiralia</taxon>
        <taxon>Lophotrochozoa</taxon>
        <taxon>Mollusca</taxon>
        <taxon>Gastropoda</taxon>
        <taxon>Heterobranchia</taxon>
        <taxon>Euthyneura</taxon>
        <taxon>Panpulmonata</taxon>
        <taxon>Eupulmonata</taxon>
        <taxon>Stylommatophora</taxon>
        <taxon>Helicina</taxon>
        <taxon>Helicoidea</taxon>
        <taxon>Geomitridae</taxon>
        <taxon>Candidula</taxon>
    </lineage>
</organism>
<evidence type="ECO:0000256" key="11">
    <source>
        <dbReference type="SAM" id="MobiDB-lite"/>
    </source>
</evidence>
<evidence type="ECO:0000256" key="4">
    <source>
        <dbReference type="ARBA" id="ARBA00022833"/>
    </source>
</evidence>
<feature type="region of interest" description="Disordered" evidence="11">
    <location>
        <begin position="519"/>
        <end position="539"/>
    </location>
</feature>
<dbReference type="InterPro" id="IPR001723">
    <property type="entry name" value="Nuclear_hrmn_rcpt"/>
</dbReference>
<name>A0A8S4A4R1_9EUPU</name>
<proteinExistence type="inferred from homology"/>
<keyword evidence="3 10" id="KW-0863">Zinc-finger</keyword>
<dbReference type="GO" id="GO:0045944">
    <property type="term" value="P:positive regulation of transcription by RNA polymerase II"/>
    <property type="evidence" value="ECO:0007669"/>
    <property type="project" value="TreeGrafter"/>
</dbReference>
<dbReference type="SUPFAM" id="SSF57716">
    <property type="entry name" value="Glucocorticoid receptor-like (DNA-binding domain)"/>
    <property type="match status" value="1"/>
</dbReference>
<dbReference type="PROSITE" id="PS51843">
    <property type="entry name" value="NR_LBD"/>
    <property type="match status" value="1"/>
</dbReference>
<keyword evidence="4 10" id="KW-0862">Zinc</keyword>
<dbReference type="FunFam" id="3.30.50.10:FF:000030">
    <property type="entry name" value="Nuclear Hormone Receptor family"/>
    <property type="match status" value="1"/>
</dbReference>
<evidence type="ECO:0000256" key="5">
    <source>
        <dbReference type="ARBA" id="ARBA00023015"/>
    </source>
</evidence>
<dbReference type="InterPro" id="IPR050234">
    <property type="entry name" value="Nuclear_hormone_rcpt_NR1"/>
</dbReference>
<keyword evidence="7 10" id="KW-0804">Transcription</keyword>
<feature type="region of interest" description="Disordered" evidence="11">
    <location>
        <begin position="67"/>
        <end position="98"/>
    </location>
</feature>
<dbReference type="InterPro" id="IPR013088">
    <property type="entry name" value="Znf_NHR/GATA"/>
</dbReference>
<dbReference type="Pfam" id="PF00105">
    <property type="entry name" value="zf-C4"/>
    <property type="match status" value="1"/>
</dbReference>
<keyword evidence="6 10" id="KW-0238">DNA-binding</keyword>
<dbReference type="OrthoDB" id="7634782at2759"/>
<dbReference type="PANTHER" id="PTHR24082:SF497">
    <property type="entry name" value="PEROXISOME PROLIFERATOR-ACTIVATED RECEPTOR GAMMA-LIKE"/>
    <property type="match status" value="1"/>
</dbReference>
<dbReference type="PRINTS" id="PR00398">
    <property type="entry name" value="STRDHORMONER"/>
</dbReference>
<dbReference type="GO" id="GO:0005634">
    <property type="term" value="C:nucleus"/>
    <property type="evidence" value="ECO:0007669"/>
    <property type="project" value="UniProtKB-SubCell"/>
</dbReference>
<feature type="compositionally biased region" description="Low complexity" evidence="11">
    <location>
        <begin position="85"/>
        <end position="96"/>
    </location>
</feature>
<evidence type="ECO:0000256" key="2">
    <source>
        <dbReference type="ARBA" id="ARBA00022723"/>
    </source>
</evidence>
<dbReference type="AlphaFoldDB" id="A0A8S4A4R1"/>
<evidence type="ECO:0000313" key="15">
    <source>
        <dbReference type="Proteomes" id="UP000678393"/>
    </source>
</evidence>
<sequence length="539" mass="60879">MILIEESCMSNIFCRNDSSDEFSFFPVDAPSTTCLDIVQTDSEDLDSLQFPEFTTGNLQRLSYHHHHYHHHRQQSDSPTSTVDYGSRSPSGSSDSGKQYKPQYTAELEVLCRICGDRASGFHYGVHSCEGCKGFFRRTLKKQLVYKPCQSVTRCKIDTGSRNKCQYCRYQRCLFAGMSQDAVRFGRMPKVEREKLLADREELLSTSSRRIVELRSLTDLIKAAFRDTFSDTIFFRNQQQKQLLEHQYTHHHHLVSNHFQLAGVSGSMLPYDASSPSSVRPCTPSPPTGASLENTVMGTAEILDTLTSHQFLSKGIFRRFQELTVPVMEASVRFAKKIPGFTSLAMRDQILLMKRNGFMVVHLALHSMITQHYILLNSPDGNLRVRRNSYHICEQMAWLLGHALIVIDKLHTFGLTMGEMALFSAVLLTQDCTGLSSPKQVEDLQANLVAALRLELKHNHPKEKVLLAKLLMLVPDLCQIVEQFSDNLRAHVFDITPDFSQVMPLLKEIFDLELSTSSQNLQASPESPTLSSASSLSTQS</sequence>
<keyword evidence="15" id="KW-1185">Reference proteome</keyword>
<keyword evidence="5 10" id="KW-0805">Transcription regulation</keyword>
<dbReference type="GO" id="GO:0019216">
    <property type="term" value="P:regulation of lipid metabolic process"/>
    <property type="evidence" value="ECO:0007669"/>
    <property type="project" value="TreeGrafter"/>
</dbReference>
<dbReference type="GO" id="GO:0000978">
    <property type="term" value="F:RNA polymerase II cis-regulatory region sequence-specific DNA binding"/>
    <property type="evidence" value="ECO:0007669"/>
    <property type="project" value="TreeGrafter"/>
</dbReference>
<dbReference type="PANTHER" id="PTHR24082">
    <property type="entry name" value="NUCLEAR HORMONE RECEPTOR"/>
    <property type="match status" value="1"/>
</dbReference>
<dbReference type="SUPFAM" id="SSF48508">
    <property type="entry name" value="Nuclear receptor ligand-binding domain"/>
    <property type="match status" value="1"/>
</dbReference>
<dbReference type="Gene3D" id="3.30.50.10">
    <property type="entry name" value="Erythroid Transcription Factor GATA-1, subunit A"/>
    <property type="match status" value="1"/>
</dbReference>
<evidence type="ECO:0000259" key="12">
    <source>
        <dbReference type="PROSITE" id="PS51030"/>
    </source>
</evidence>
<comment type="subcellular location">
    <subcellularLocation>
        <location evidence="10">Nucleus</location>
    </subcellularLocation>
</comment>
<feature type="compositionally biased region" description="Low complexity" evidence="11">
    <location>
        <begin position="522"/>
        <end position="539"/>
    </location>
</feature>
<evidence type="ECO:0000256" key="10">
    <source>
        <dbReference type="RuleBase" id="RU004334"/>
    </source>
</evidence>
<protein>
    <submittedName>
        <fullName evidence="14">Uncharacterized protein</fullName>
    </submittedName>
</protein>
<evidence type="ECO:0000256" key="7">
    <source>
        <dbReference type="ARBA" id="ARBA00023163"/>
    </source>
</evidence>
<dbReference type="Gene3D" id="1.10.565.10">
    <property type="entry name" value="Retinoid X Receptor"/>
    <property type="match status" value="1"/>
</dbReference>
<dbReference type="Pfam" id="PF00104">
    <property type="entry name" value="Hormone_recep"/>
    <property type="match status" value="1"/>
</dbReference>
<dbReference type="PROSITE" id="PS00031">
    <property type="entry name" value="NUCLEAR_REC_DBD_1"/>
    <property type="match status" value="1"/>
</dbReference>
<dbReference type="InterPro" id="IPR000536">
    <property type="entry name" value="Nucl_hrmn_rcpt_lig-bd"/>
</dbReference>
<evidence type="ECO:0000259" key="13">
    <source>
        <dbReference type="PROSITE" id="PS51843"/>
    </source>
</evidence>
<gene>
    <name evidence="14" type="ORF">CUNI_LOCUS22325</name>
</gene>
<evidence type="ECO:0000256" key="8">
    <source>
        <dbReference type="ARBA" id="ARBA00023170"/>
    </source>
</evidence>
<dbReference type="GO" id="GO:0008270">
    <property type="term" value="F:zinc ion binding"/>
    <property type="evidence" value="ECO:0007669"/>
    <property type="project" value="UniProtKB-KW"/>
</dbReference>
<evidence type="ECO:0000256" key="3">
    <source>
        <dbReference type="ARBA" id="ARBA00022771"/>
    </source>
</evidence>
<feature type="domain" description="Nuclear receptor" evidence="12">
    <location>
        <begin position="108"/>
        <end position="184"/>
    </location>
</feature>
<feature type="domain" description="NR LBD" evidence="13">
    <location>
        <begin position="212"/>
        <end position="509"/>
    </location>
</feature>
<dbReference type="InterPro" id="IPR001628">
    <property type="entry name" value="Znf_hrmn_rcpt"/>
</dbReference>
<evidence type="ECO:0000256" key="6">
    <source>
        <dbReference type="ARBA" id="ARBA00023125"/>
    </source>
</evidence>
<evidence type="ECO:0000313" key="14">
    <source>
        <dbReference type="EMBL" id="CAG5136767.1"/>
    </source>
</evidence>
<comment type="similarity">
    <text evidence="1 10">Belongs to the nuclear hormone receptor family.</text>
</comment>
<keyword evidence="8 10" id="KW-0675">Receptor</keyword>
<keyword evidence="2 10" id="KW-0479">Metal-binding</keyword>
<dbReference type="GO" id="GO:0004879">
    <property type="term" value="F:nuclear receptor activity"/>
    <property type="evidence" value="ECO:0007669"/>
    <property type="project" value="TreeGrafter"/>
</dbReference>